<keyword evidence="3" id="KW-1185">Reference proteome</keyword>
<feature type="chain" id="PRO_5015559722" description="Aromatic hydrocarbon degradation protein" evidence="1">
    <location>
        <begin position="20"/>
        <end position="413"/>
    </location>
</feature>
<accession>A0A2S1LN18</accession>
<dbReference type="OrthoDB" id="1491239at2"/>
<organism evidence="2 3">
    <name type="scientific">Flavobacterium kingsejongi</name>
    <dbReference type="NCBI Taxonomy" id="1678728"/>
    <lineage>
        <taxon>Bacteria</taxon>
        <taxon>Pseudomonadati</taxon>
        <taxon>Bacteroidota</taxon>
        <taxon>Flavobacteriia</taxon>
        <taxon>Flavobacteriales</taxon>
        <taxon>Flavobacteriaceae</taxon>
        <taxon>Flavobacterium</taxon>
    </lineage>
</organism>
<dbReference type="RefSeq" id="WP_108736713.1">
    <property type="nucleotide sequence ID" value="NZ_CP020919.1"/>
</dbReference>
<gene>
    <name evidence="2" type="ORF">FK004_07610</name>
</gene>
<evidence type="ECO:0000313" key="3">
    <source>
        <dbReference type="Proteomes" id="UP000244677"/>
    </source>
</evidence>
<proteinExistence type="predicted"/>
<dbReference type="AlphaFoldDB" id="A0A2S1LN18"/>
<feature type="signal peptide" evidence="1">
    <location>
        <begin position="1"/>
        <end position="19"/>
    </location>
</feature>
<evidence type="ECO:0008006" key="4">
    <source>
        <dbReference type="Google" id="ProtNLM"/>
    </source>
</evidence>
<dbReference type="Gene3D" id="2.40.160.60">
    <property type="entry name" value="Outer membrane protein transport protein (OMPP1/FadL/TodX)"/>
    <property type="match status" value="1"/>
</dbReference>
<keyword evidence="1" id="KW-0732">Signal</keyword>
<dbReference type="EMBL" id="CP020919">
    <property type="protein sequence ID" value="AWG25109.1"/>
    <property type="molecule type" value="Genomic_DNA"/>
</dbReference>
<dbReference type="Proteomes" id="UP000244677">
    <property type="component" value="Chromosome"/>
</dbReference>
<dbReference type="KEGG" id="fki:FK004_07610"/>
<name>A0A2S1LN18_9FLAO</name>
<reference evidence="2 3" key="1">
    <citation type="submission" date="2017-04" db="EMBL/GenBank/DDBJ databases">
        <title>Complete genome sequence of Flavobacterium kingsejong AJ004.</title>
        <authorList>
            <person name="Lee P.C."/>
        </authorList>
    </citation>
    <scope>NUCLEOTIDE SEQUENCE [LARGE SCALE GENOMIC DNA]</scope>
    <source>
        <strain evidence="2 3">AJ004</strain>
    </source>
</reference>
<sequence>MIKRLLVSIGLLFSLVSAAQEGTSSPYSFYGIGDQRFKGTAENRAMGGLSIFPDSTHINLQNPAGYASLKRATFSLGGSTSSVGLKTDTETANSSRTSLDYLAVGIPVGKWGFGFGLMPYTSVGYKIETNTVNVDSRRYTGEGGMNRTFLGAGYQITPQLSLGGEIQYNFGQIDTRNILFRQAVQYGTREYNNSDLGGLSFNFGAMYAAKINKKYDFYSSAIYTPESKIKSKNSRNIATISYGSTGTEVIRDSQDIPMGDTDLVIPSKFAIGAGFGENRKWMVGTELTFSETSKMTNRFQDISASYKNGTKLSVGGYYVPNYASFSSYFSTITYRAGIKYENTGLVVNNQDIKDLGFTLGFGLPVANNFSSLNIGLEYGKRGTKSAGLIQENYFNLVIGITVSDSWFRKRYYD</sequence>
<evidence type="ECO:0000256" key="1">
    <source>
        <dbReference type="SAM" id="SignalP"/>
    </source>
</evidence>
<protein>
    <recommendedName>
        <fullName evidence="4">Aromatic hydrocarbon degradation protein</fullName>
    </recommendedName>
</protein>
<dbReference type="SUPFAM" id="SSF56935">
    <property type="entry name" value="Porins"/>
    <property type="match status" value="1"/>
</dbReference>
<evidence type="ECO:0000313" key="2">
    <source>
        <dbReference type="EMBL" id="AWG25109.1"/>
    </source>
</evidence>